<evidence type="ECO:0000256" key="1">
    <source>
        <dbReference type="SAM" id="Phobius"/>
    </source>
</evidence>
<dbReference type="InterPro" id="IPR007470">
    <property type="entry name" value="HemX"/>
</dbReference>
<evidence type="ECO:0008006" key="3">
    <source>
        <dbReference type="Google" id="ProtNLM"/>
    </source>
</evidence>
<proteinExistence type="predicted"/>
<protein>
    <recommendedName>
        <fullName evidence="3">Homolog of E. coli HemX protein</fullName>
    </recommendedName>
</protein>
<gene>
    <name evidence="2" type="ORF">MNBD_GAMMA08-2984</name>
</gene>
<accession>A0A3B0YA85</accession>
<keyword evidence="1" id="KW-0812">Transmembrane</keyword>
<organism evidence="2">
    <name type="scientific">hydrothermal vent metagenome</name>
    <dbReference type="NCBI Taxonomy" id="652676"/>
    <lineage>
        <taxon>unclassified sequences</taxon>
        <taxon>metagenomes</taxon>
        <taxon>ecological metagenomes</taxon>
    </lineage>
</organism>
<keyword evidence="1" id="KW-1133">Transmembrane helix</keyword>
<feature type="transmembrane region" description="Helical" evidence="1">
    <location>
        <begin position="34"/>
        <end position="56"/>
    </location>
</feature>
<dbReference type="AlphaFoldDB" id="A0A3B0YA85"/>
<sequence>MSEQEKIIVDAEIIDEKNDKIVTPKKSEKKSLGYFFILFLIILLAAASAAAAYYLWELQKKQSVAIKKQQNVISSLKQNLNNITVDINNNAKKSADNARYATELSKQIRQTESISQRAIKIVNRNQRDWALAEIDYLLRIAHQRIAVAKDIGGAIAALKGADDRIKLLGDLTLFNIRKQLAKDIASLNAIHQADVNGISLALDQAITYLPELPFKSAKEEIKIQFTENDAVEDIKTEDKTFVDSVIETVKQIGDIKVHQRSIKAASSGQQQSTIEQLLRTYLLGARLAALRFDQTQFLHEIHQASEIIRLHYDESDNRIKQLQKTLLDYSALQLSPNLPELTKAWTMLQTKIKAPTNKTVQSAVTKEIVIEAEKPKQEAQ</sequence>
<reference evidence="2" key="1">
    <citation type="submission" date="2018-06" db="EMBL/GenBank/DDBJ databases">
        <authorList>
            <person name="Zhirakovskaya E."/>
        </authorList>
    </citation>
    <scope>NUCLEOTIDE SEQUENCE</scope>
</reference>
<dbReference type="EMBL" id="UOFH01000310">
    <property type="protein sequence ID" value="VAW65246.1"/>
    <property type="molecule type" value="Genomic_DNA"/>
</dbReference>
<dbReference type="PANTHER" id="PTHR38043:SF1">
    <property type="entry name" value="PROTEIN HEMX"/>
    <property type="match status" value="1"/>
</dbReference>
<keyword evidence="1" id="KW-0472">Membrane</keyword>
<dbReference type="Pfam" id="PF04375">
    <property type="entry name" value="HemX"/>
    <property type="match status" value="1"/>
</dbReference>
<evidence type="ECO:0000313" key="2">
    <source>
        <dbReference type="EMBL" id="VAW65246.1"/>
    </source>
</evidence>
<dbReference type="PANTHER" id="PTHR38043">
    <property type="entry name" value="PROTEIN HEMX"/>
    <property type="match status" value="1"/>
</dbReference>
<name>A0A3B0YA85_9ZZZZ</name>